<dbReference type="CDD" id="cd00673">
    <property type="entry name" value="AlaRS_core"/>
    <property type="match status" value="1"/>
</dbReference>
<comment type="domain">
    <text evidence="13">Consists of three domains; the N-terminal catalytic domain, the editing domain and the C-terminal C-Ala domain. The editing domain removes incorrectly charged amino acids, while the C-Ala domain, along with tRNA(Ala), serves as a bridge to cooperatively bring together the editing and aminoacylation centers thus stimulating deacylation of misacylated tRNAs.</text>
</comment>
<protein>
    <recommendedName>
        <fullName evidence="13">Alanine--tRNA ligase</fullName>
        <ecNumber evidence="13">6.1.1.7</ecNumber>
    </recommendedName>
    <alternativeName>
        <fullName evidence="13">Alanyl-tRNA synthetase</fullName>
        <shortName evidence="13">AlaRS</shortName>
    </alternativeName>
</protein>
<dbReference type="PROSITE" id="PS50860">
    <property type="entry name" value="AA_TRNA_LIGASE_II_ALA"/>
    <property type="match status" value="1"/>
</dbReference>
<dbReference type="Proteomes" id="UP000006001">
    <property type="component" value="Unassembled WGS sequence"/>
</dbReference>
<keyword evidence="4 13" id="KW-0479">Metal-binding</keyword>
<comment type="subcellular location">
    <subcellularLocation>
        <location evidence="13">Cytoplasm</location>
    </subcellularLocation>
</comment>
<dbReference type="Gene3D" id="3.30.930.10">
    <property type="entry name" value="Bira Bifunctional Protein, Domain 2"/>
    <property type="match status" value="1"/>
</dbReference>
<dbReference type="SUPFAM" id="SSF101353">
    <property type="entry name" value="Putative anticodon-binding domain of alanyl-tRNA synthetase (AlaRS)"/>
    <property type="match status" value="1"/>
</dbReference>
<keyword evidence="13" id="KW-0963">Cytoplasm</keyword>
<keyword evidence="10 13" id="KW-0030">Aminoacyl-tRNA synthetase</keyword>
<dbReference type="FunFam" id="3.10.310.40:FF:000001">
    <property type="entry name" value="Alanine--tRNA ligase"/>
    <property type="match status" value="1"/>
</dbReference>
<dbReference type="EC" id="6.1.1.7" evidence="13"/>
<dbReference type="InterPro" id="IPR003156">
    <property type="entry name" value="DHHA1_dom"/>
</dbReference>
<dbReference type="GO" id="GO:0006419">
    <property type="term" value="P:alanyl-tRNA aminoacylation"/>
    <property type="evidence" value="ECO:0007669"/>
    <property type="project" value="UniProtKB-UniRule"/>
</dbReference>
<dbReference type="GO" id="GO:0008270">
    <property type="term" value="F:zinc ion binding"/>
    <property type="evidence" value="ECO:0007669"/>
    <property type="project" value="UniProtKB-UniRule"/>
</dbReference>
<evidence type="ECO:0000256" key="3">
    <source>
        <dbReference type="ARBA" id="ARBA00022598"/>
    </source>
</evidence>
<comment type="similarity">
    <text evidence="1 13">Belongs to the class-II aminoacyl-tRNA synthetase family.</text>
</comment>
<dbReference type="Pfam" id="PF02272">
    <property type="entry name" value="DHHA1"/>
    <property type="match status" value="1"/>
</dbReference>
<evidence type="ECO:0000256" key="13">
    <source>
        <dbReference type="HAMAP-Rule" id="MF_00036"/>
    </source>
</evidence>
<evidence type="ECO:0000256" key="2">
    <source>
        <dbReference type="ARBA" id="ARBA00022555"/>
    </source>
</evidence>
<dbReference type="GO" id="GO:0002161">
    <property type="term" value="F:aminoacyl-tRNA deacylase activity"/>
    <property type="evidence" value="ECO:0007669"/>
    <property type="project" value="TreeGrafter"/>
</dbReference>
<dbReference type="SUPFAM" id="SSF55681">
    <property type="entry name" value="Class II aaRS and biotin synthetases"/>
    <property type="match status" value="1"/>
</dbReference>
<evidence type="ECO:0000256" key="9">
    <source>
        <dbReference type="ARBA" id="ARBA00022917"/>
    </source>
</evidence>
<dbReference type="SUPFAM" id="SSF55186">
    <property type="entry name" value="ThrRS/AlaRS common domain"/>
    <property type="match status" value="1"/>
</dbReference>
<keyword evidence="9 13" id="KW-0648">Protein biosynthesis</keyword>
<keyword evidence="5 13" id="KW-0547">Nucleotide-binding</keyword>
<dbReference type="InterPro" id="IPR012947">
    <property type="entry name" value="tRNA_SAD"/>
</dbReference>
<dbReference type="Gene3D" id="3.30.980.10">
    <property type="entry name" value="Threonyl-trna Synthetase, Chain A, domain 2"/>
    <property type="match status" value="1"/>
</dbReference>
<dbReference type="eggNOG" id="COG0013">
    <property type="taxonomic scope" value="Bacteria"/>
</dbReference>
<keyword evidence="8 13" id="KW-0694">RNA-binding</keyword>
<organism evidence="16 17">
    <name type="scientific">Slackia exigua (strain ATCC 700122 / DSM 15923 / CIP 105133 / JCM 11022 / KCTC 5966 / S-7)</name>
    <dbReference type="NCBI Taxonomy" id="649764"/>
    <lineage>
        <taxon>Bacteria</taxon>
        <taxon>Bacillati</taxon>
        <taxon>Actinomycetota</taxon>
        <taxon>Coriobacteriia</taxon>
        <taxon>Eggerthellales</taxon>
        <taxon>Eggerthellaceae</taxon>
        <taxon>Slackia</taxon>
    </lineage>
</organism>
<dbReference type="GO" id="GO:0005524">
    <property type="term" value="F:ATP binding"/>
    <property type="evidence" value="ECO:0007669"/>
    <property type="project" value="UniProtKB-UniRule"/>
</dbReference>
<evidence type="ECO:0000256" key="8">
    <source>
        <dbReference type="ARBA" id="ARBA00022884"/>
    </source>
</evidence>
<dbReference type="FunFam" id="3.30.54.20:FF:000001">
    <property type="entry name" value="Alanine--tRNA ligase"/>
    <property type="match status" value="1"/>
</dbReference>
<evidence type="ECO:0000259" key="15">
    <source>
        <dbReference type="PROSITE" id="PS50860"/>
    </source>
</evidence>
<evidence type="ECO:0000256" key="4">
    <source>
        <dbReference type="ARBA" id="ARBA00022723"/>
    </source>
</evidence>
<evidence type="ECO:0000256" key="6">
    <source>
        <dbReference type="ARBA" id="ARBA00022833"/>
    </source>
</evidence>
<dbReference type="FunFam" id="3.30.980.10:FF:000004">
    <property type="entry name" value="Alanine--tRNA ligase, cytoplasmic"/>
    <property type="match status" value="1"/>
</dbReference>
<dbReference type="HAMAP" id="MF_00036_B">
    <property type="entry name" value="Ala_tRNA_synth_B"/>
    <property type="match status" value="1"/>
</dbReference>
<comment type="caution">
    <text evidence="16">The sequence shown here is derived from an EMBL/GenBank/DDBJ whole genome shotgun (WGS) entry which is preliminary data.</text>
</comment>
<dbReference type="STRING" id="649764.HMPREF0762_00762"/>
<evidence type="ECO:0000256" key="7">
    <source>
        <dbReference type="ARBA" id="ARBA00022840"/>
    </source>
</evidence>
<keyword evidence="17" id="KW-1185">Reference proteome</keyword>
<dbReference type="Pfam" id="PF07973">
    <property type="entry name" value="tRNA_SAD"/>
    <property type="match status" value="1"/>
</dbReference>
<reference evidence="16" key="1">
    <citation type="submission" date="2009-10" db="EMBL/GenBank/DDBJ databases">
        <authorList>
            <person name="Weinstock G."/>
            <person name="Sodergren E."/>
            <person name="Clifton S."/>
            <person name="Fulton L."/>
            <person name="Fulton B."/>
            <person name="Courtney L."/>
            <person name="Fronick C."/>
            <person name="Harrison M."/>
            <person name="Strong C."/>
            <person name="Farmer C."/>
            <person name="Delahaunty K."/>
            <person name="Markovic C."/>
            <person name="Hall O."/>
            <person name="Minx P."/>
            <person name="Tomlinson C."/>
            <person name="Mitreva M."/>
            <person name="Nelson J."/>
            <person name="Hou S."/>
            <person name="Wollam A."/>
            <person name="Pepin K.H."/>
            <person name="Johnson M."/>
            <person name="Bhonagiri V."/>
            <person name="Nash W.E."/>
            <person name="Warren W."/>
            <person name="Chinwalla A."/>
            <person name="Mardis E.R."/>
            <person name="Wilson R.K."/>
        </authorList>
    </citation>
    <scope>NUCLEOTIDE SEQUENCE [LARGE SCALE GENOMIC DNA]</scope>
    <source>
        <strain evidence="16">ATCC 700122</strain>
    </source>
</reference>
<dbReference type="InterPro" id="IPR023033">
    <property type="entry name" value="Ala_tRNA_ligase_euk/bac"/>
</dbReference>
<keyword evidence="2 13" id="KW-0820">tRNA-binding</keyword>
<comment type="function">
    <text evidence="11 13">Catalyzes the attachment of alanine to tRNA(Ala) in a two-step reaction: alanine is first activated by ATP to form Ala-AMP and then transferred to the acceptor end of tRNA(Ala). Also edits incorrectly charged Ser-tRNA(Ala) and Gly-tRNA(Ala) via its editing domain.</text>
</comment>
<dbReference type="SUPFAM" id="SSF50447">
    <property type="entry name" value="Translation proteins"/>
    <property type="match status" value="1"/>
</dbReference>
<keyword evidence="7 13" id="KW-0067">ATP-binding</keyword>
<name>D0WG12_SLAES</name>
<dbReference type="InterPro" id="IPR050058">
    <property type="entry name" value="Ala-tRNA_ligase"/>
</dbReference>
<evidence type="ECO:0000313" key="17">
    <source>
        <dbReference type="Proteomes" id="UP000006001"/>
    </source>
</evidence>
<dbReference type="PANTHER" id="PTHR11777:SF9">
    <property type="entry name" value="ALANINE--TRNA LIGASE, CYTOPLASMIC"/>
    <property type="match status" value="1"/>
</dbReference>
<dbReference type="GO" id="GO:0000049">
    <property type="term" value="F:tRNA binding"/>
    <property type="evidence" value="ECO:0007669"/>
    <property type="project" value="UniProtKB-KW"/>
</dbReference>
<comment type="catalytic activity">
    <reaction evidence="12 13">
        <text>tRNA(Ala) + L-alanine + ATP = L-alanyl-tRNA(Ala) + AMP + diphosphate</text>
        <dbReference type="Rhea" id="RHEA:12540"/>
        <dbReference type="Rhea" id="RHEA-COMP:9657"/>
        <dbReference type="Rhea" id="RHEA-COMP:9923"/>
        <dbReference type="ChEBI" id="CHEBI:30616"/>
        <dbReference type="ChEBI" id="CHEBI:33019"/>
        <dbReference type="ChEBI" id="CHEBI:57972"/>
        <dbReference type="ChEBI" id="CHEBI:78442"/>
        <dbReference type="ChEBI" id="CHEBI:78497"/>
        <dbReference type="ChEBI" id="CHEBI:456215"/>
        <dbReference type="EC" id="6.1.1.7"/>
    </reaction>
</comment>
<dbReference type="AlphaFoldDB" id="D0WG12"/>
<evidence type="ECO:0000256" key="1">
    <source>
        <dbReference type="ARBA" id="ARBA00008226"/>
    </source>
</evidence>
<accession>D0WG12</accession>
<dbReference type="FunFam" id="2.40.30.130:FF:000001">
    <property type="entry name" value="Alanine--tRNA ligase"/>
    <property type="match status" value="1"/>
</dbReference>
<keyword evidence="6 13" id="KW-0862">Zinc</keyword>
<dbReference type="EMBL" id="ACUX02000006">
    <property type="protein sequence ID" value="EEZ61425.1"/>
    <property type="molecule type" value="Genomic_DNA"/>
</dbReference>
<keyword evidence="3 13" id="KW-0436">Ligase</keyword>
<dbReference type="InterPro" id="IPR018162">
    <property type="entry name" value="Ala-tRNA-ligase_IIc_anticod-bd"/>
</dbReference>
<feature type="binding site" evidence="13">
    <location>
        <position position="693"/>
    </location>
    <ligand>
        <name>Zn(2+)</name>
        <dbReference type="ChEBI" id="CHEBI:29105"/>
    </ligand>
</feature>
<dbReference type="PRINTS" id="PR00980">
    <property type="entry name" value="TRNASYNTHALA"/>
</dbReference>
<dbReference type="InterPro" id="IPR018163">
    <property type="entry name" value="Thr/Ala-tRNA-synth_IIc_edit"/>
</dbReference>
<evidence type="ECO:0000256" key="11">
    <source>
        <dbReference type="ARBA" id="ARBA00024779"/>
    </source>
</evidence>
<dbReference type="InterPro" id="IPR002318">
    <property type="entry name" value="Ala-tRNA-lgiase_IIc"/>
</dbReference>
<dbReference type="Gene3D" id="2.40.30.130">
    <property type="match status" value="1"/>
</dbReference>
<dbReference type="GO" id="GO:0005829">
    <property type="term" value="C:cytosol"/>
    <property type="evidence" value="ECO:0007669"/>
    <property type="project" value="TreeGrafter"/>
</dbReference>
<feature type="region of interest" description="Disordered" evidence="14">
    <location>
        <begin position="865"/>
        <end position="884"/>
    </location>
</feature>
<comment type="cofactor">
    <cofactor evidence="13">
        <name>Zn(2+)</name>
        <dbReference type="ChEBI" id="CHEBI:29105"/>
    </cofactor>
    <text evidence="13">Binds 1 zinc ion per subunit.</text>
</comment>
<dbReference type="Pfam" id="PF01411">
    <property type="entry name" value="tRNA-synt_2c"/>
    <property type="match status" value="1"/>
</dbReference>
<proteinExistence type="inferred from homology"/>
<dbReference type="PANTHER" id="PTHR11777">
    <property type="entry name" value="ALANYL-TRNA SYNTHETASE"/>
    <property type="match status" value="1"/>
</dbReference>
<dbReference type="NCBIfam" id="TIGR00344">
    <property type="entry name" value="alaS"/>
    <property type="match status" value="1"/>
</dbReference>
<dbReference type="GO" id="GO:0004813">
    <property type="term" value="F:alanine-tRNA ligase activity"/>
    <property type="evidence" value="ECO:0007669"/>
    <property type="project" value="UniProtKB-UniRule"/>
</dbReference>
<evidence type="ECO:0000256" key="10">
    <source>
        <dbReference type="ARBA" id="ARBA00023146"/>
    </source>
</evidence>
<dbReference type="Gene3D" id="3.10.310.40">
    <property type="match status" value="1"/>
</dbReference>
<dbReference type="HOGENOM" id="CLU_004485_1_1_11"/>
<feature type="binding site" evidence="13">
    <location>
        <position position="595"/>
    </location>
    <ligand>
        <name>Zn(2+)</name>
        <dbReference type="ChEBI" id="CHEBI:29105"/>
    </ligand>
</feature>
<dbReference type="InterPro" id="IPR009000">
    <property type="entry name" value="Transl_B-barrel_sf"/>
</dbReference>
<feature type="binding site" evidence="13">
    <location>
        <position position="591"/>
    </location>
    <ligand>
        <name>Zn(2+)</name>
        <dbReference type="ChEBI" id="CHEBI:29105"/>
    </ligand>
</feature>
<evidence type="ECO:0000256" key="12">
    <source>
        <dbReference type="ARBA" id="ARBA00048300"/>
    </source>
</evidence>
<dbReference type="SMART" id="SM00863">
    <property type="entry name" value="tRNA_SAD"/>
    <property type="match status" value="1"/>
</dbReference>
<feature type="domain" description="Alanyl-transfer RNA synthetases family profile" evidence="15">
    <location>
        <begin position="22"/>
        <end position="736"/>
    </location>
</feature>
<evidence type="ECO:0000256" key="5">
    <source>
        <dbReference type="ARBA" id="ARBA00022741"/>
    </source>
</evidence>
<dbReference type="InterPro" id="IPR018165">
    <property type="entry name" value="Ala-tRNA-synth_IIc_core"/>
</dbReference>
<evidence type="ECO:0000313" key="16">
    <source>
        <dbReference type="EMBL" id="EEZ61425.1"/>
    </source>
</evidence>
<dbReference type="InterPro" id="IPR045864">
    <property type="entry name" value="aa-tRNA-synth_II/BPL/LPL"/>
</dbReference>
<sequence>MTRRQYAFGRVGESEITRMKYMTTAEIREKYLRFFEEKGCKRLPSSSLIPDDPSLLLTSAGMVQFKPYFLHVKEFDPNYIGATTVQKCVRTNDIDIIGTTGRHLSFFEMLGNFSFGVYFKHEMCTWAYEFSTEVLELPKDRLYFTVFEDDDETIEIWKSLGVLESHITRLGEDDNFWRAGPTGPCGPCSEIYFDQGPDFEGDAPGDDGDRFLEFWNCVFTQFDGQEDGTLAPLPTKNIDTGMGLERMAAIMQGVQSNYETDVLRDLVAVGERLSGASYRGGTNATAGDGAQAKVDLSLRICADHSRSVAFMIADGILPSNEGRGYVLRRLLRRAVMHGHKLGIEGPFLGEYLAKIIELMGDVYPEIVDNRELVERIILSEEERFGRTLRTGQAYLVDELSALDGSVLPGQTAFTLHDTYGFPIELTEEICSESGVTVDHAGFDACMEEQRSRARAATKGDAEAAWSTYGGVHAETLKEVGANIFVGYEHTEAASSIVALIKDGARVARIEQGEEAELVLAKTPFYAEMGGEVGDTGTIEGAGGYAQVEDTKAPEAGLICHRVKVVKGSLSVGEDVAAAVDADRRARITRNHTATHILHAALRQVLGDHVNQAGSYVGPDRLRFDFAHFAPMTADEIKQVEDLANAVIMSATDMNIYETSLDEARASGVTALFGEKYGDTVRVVEAGGFSRELCGGCHVRNTAEIGLLKVVAETSVAANTRRIEAVTSYAALDYLNTRAAELDAAASALKSAPLDVAARVAANLATIKEFEAEARRAKQAAAESDASAYLDAMVDVGYPLIVIRVDGLDGGAMRNVWDVVRARMPKPGALVLGAVTDGKPIIMAAASDEAVAAGFNAKDVIKQASSHIKGGGGGKPTMAQAGGKDASGMDAALEAARAFLGA</sequence>
<gene>
    <name evidence="13 16" type="primary">alaS</name>
    <name evidence="16" type="ORF">HMPREF0762_00762</name>
</gene>
<dbReference type="Gene3D" id="3.30.54.20">
    <property type="match status" value="1"/>
</dbReference>
<feature type="binding site" evidence="13">
    <location>
        <position position="697"/>
    </location>
    <ligand>
        <name>Zn(2+)</name>
        <dbReference type="ChEBI" id="CHEBI:29105"/>
    </ligand>
</feature>
<dbReference type="InterPro" id="IPR018164">
    <property type="entry name" value="Ala-tRNA-synth_IIc_N"/>
</dbReference>
<evidence type="ECO:0000256" key="14">
    <source>
        <dbReference type="SAM" id="MobiDB-lite"/>
    </source>
</evidence>